<dbReference type="PANTHER" id="PTHR11908:SF123">
    <property type="entry name" value="ALDEHYDE OXIDOREDUCTASE MOLYBDENUM-BINDING SUBUNIT PAOC"/>
    <property type="match status" value="1"/>
</dbReference>
<reference evidence="2 3" key="1">
    <citation type="submission" date="2018-04" db="EMBL/GenBank/DDBJ databases">
        <title>Pelagivirga bohaiensis gen. nov., sp. nov., a bacterium isolated from the Bohai Sea.</title>
        <authorList>
            <person name="Ji X."/>
        </authorList>
    </citation>
    <scope>NUCLEOTIDE SEQUENCE [LARGE SCALE GENOMIC DNA]</scope>
    <source>
        <strain evidence="2 3">BH-SD16</strain>
    </source>
</reference>
<keyword evidence="3" id="KW-1185">Reference proteome</keyword>
<dbReference type="GO" id="GO:0005506">
    <property type="term" value="F:iron ion binding"/>
    <property type="evidence" value="ECO:0007669"/>
    <property type="project" value="InterPro"/>
</dbReference>
<dbReference type="InterPro" id="IPR037165">
    <property type="entry name" value="AldOxase/xan_DH_Mopterin-bd_sf"/>
</dbReference>
<dbReference type="AlphaFoldDB" id="A0A2T7G168"/>
<gene>
    <name evidence="2" type="ORF">DC363_01300</name>
</gene>
<dbReference type="GO" id="GO:0016491">
    <property type="term" value="F:oxidoreductase activity"/>
    <property type="evidence" value="ECO:0007669"/>
    <property type="project" value="InterPro"/>
</dbReference>
<dbReference type="EMBL" id="QCYG01000001">
    <property type="protein sequence ID" value="PVA08162.1"/>
    <property type="molecule type" value="Genomic_DNA"/>
</dbReference>
<comment type="caution">
    <text evidence="2">The sequence shown here is derived from an EMBL/GenBank/DDBJ whole genome shotgun (WGS) entry which is preliminary data.</text>
</comment>
<dbReference type="Proteomes" id="UP000244817">
    <property type="component" value="Unassembled WGS sequence"/>
</dbReference>
<dbReference type="InterPro" id="IPR000674">
    <property type="entry name" value="Ald_Oxase/Xan_DH_a/b"/>
</dbReference>
<accession>A0A2T7G168</accession>
<dbReference type="Gene3D" id="3.90.1170.50">
    <property type="entry name" value="Aldehyde oxidase/xanthine dehydrogenase, a/b hammerhead"/>
    <property type="match status" value="1"/>
</dbReference>
<feature type="domain" description="Aldehyde oxidase/xanthine dehydrogenase a/b hammerhead" evidence="1">
    <location>
        <begin position="38"/>
        <end position="143"/>
    </location>
</feature>
<dbReference type="InterPro" id="IPR046867">
    <property type="entry name" value="AldOxase/xan_DH_MoCoBD2"/>
</dbReference>
<dbReference type="RefSeq" id="WP_108639316.1">
    <property type="nucleotide sequence ID" value="NZ_QCYG01000001.1"/>
</dbReference>
<dbReference type="SUPFAM" id="SSF56003">
    <property type="entry name" value="Molybdenum cofactor-binding domain"/>
    <property type="match status" value="1"/>
</dbReference>
<dbReference type="Gene3D" id="3.30.365.10">
    <property type="entry name" value="Aldehyde oxidase/xanthine dehydrogenase, molybdopterin binding domain"/>
    <property type="match status" value="4"/>
</dbReference>
<dbReference type="SMART" id="SM01008">
    <property type="entry name" value="Ald_Xan_dh_C"/>
    <property type="match status" value="1"/>
</dbReference>
<name>A0A2T7G168_9RHOB</name>
<evidence type="ECO:0000313" key="3">
    <source>
        <dbReference type="Proteomes" id="UP000244817"/>
    </source>
</evidence>
<evidence type="ECO:0000259" key="1">
    <source>
        <dbReference type="SMART" id="SM01008"/>
    </source>
</evidence>
<dbReference type="OrthoDB" id="8428274at2"/>
<sequence length="730" mass="77908">MTEPFQMDHPATDRRLDDMAQGLVGAPLDRPDGPLKVTGTATYANEWQVEGMVHGVMVRAPGNSGRVVLSNTAEVARMPGVLSVVQDDRMLRNPAQGGANEAPVQGPHHAAYFGQLVAVVVAESFEQARHAAQSLKVTLDDAEQVAVTPEGAAVERQTDKTLDQGDLDRAMDEAAHSVDVVYTTPSHSSSPMEPHASIASWEGEDLTLRGSYQMLKFNRNELADSLGIHPDRVRILSPYVGGGFGSKLGLAPEAVAAAVAAKAVGRPVSVALHRQQVYEATMRRSETRQRLRLAADAEGRLIGFGHEARVSNLPGETFAEPVLQASHFLYAGANRKMSLDLARVHRLCAGSVRAPGEAVGVTVVENAMDELAHAAGLDPVELRLRNIPPTDPESGKEYSSRRFREALESGAEIFGWSDRPGVKERREGDWLIGYGMASAARVNVLKESEARVTLLSDGTARVETDMTDIGTGTYAILGQIAGDMLGLPRDSVEVVLGDTNLPSGSGSGGSWGASSSGSAVYLACAAIRQQIAQRLDVDEHDLLLKDAQATFNNRTETLADILQGHEIAKLGHVKPGDTSDAVRQATFGAYFAEVGVNAVTGETRVRRMHGTFAAGRILNAKTARSQCLGGMTFGIGMALMEEVAFDPRDGHVVNHNLAEYHIPVNADVPQLTVELLEERDDWASPVQAKGIGELGICGAGAAITNAIFNATGVRVRDYPATLDKLIAELP</sequence>
<dbReference type="InterPro" id="IPR036856">
    <property type="entry name" value="Ald_Oxase/Xan_DH_a/b_sf"/>
</dbReference>
<dbReference type="InterPro" id="IPR008274">
    <property type="entry name" value="AldOxase/xan_DH_MoCoBD1"/>
</dbReference>
<dbReference type="PANTHER" id="PTHR11908">
    <property type="entry name" value="XANTHINE DEHYDROGENASE"/>
    <property type="match status" value="1"/>
</dbReference>
<dbReference type="Pfam" id="PF02738">
    <property type="entry name" value="MoCoBD_1"/>
    <property type="match status" value="1"/>
</dbReference>
<proteinExistence type="predicted"/>
<dbReference type="InterPro" id="IPR016208">
    <property type="entry name" value="Ald_Oxase/xanthine_DH-like"/>
</dbReference>
<organism evidence="2 3">
    <name type="scientific">Thalassorhabdomicrobium marinisediminis</name>
    <dbReference type="NCBI Taxonomy" id="2170577"/>
    <lineage>
        <taxon>Bacteria</taxon>
        <taxon>Pseudomonadati</taxon>
        <taxon>Pseudomonadota</taxon>
        <taxon>Alphaproteobacteria</taxon>
        <taxon>Rhodobacterales</taxon>
        <taxon>Paracoccaceae</taxon>
        <taxon>Thalassorhabdomicrobium</taxon>
    </lineage>
</organism>
<dbReference type="Pfam" id="PF20256">
    <property type="entry name" value="MoCoBD_2"/>
    <property type="match status" value="1"/>
</dbReference>
<dbReference type="Pfam" id="PF01315">
    <property type="entry name" value="Ald_Xan_dh_C"/>
    <property type="match status" value="1"/>
</dbReference>
<dbReference type="SUPFAM" id="SSF54665">
    <property type="entry name" value="CO dehydrogenase molybdoprotein N-domain-like"/>
    <property type="match status" value="1"/>
</dbReference>
<protein>
    <submittedName>
        <fullName evidence="2">Xanthine dehydrogenase</fullName>
    </submittedName>
</protein>
<evidence type="ECO:0000313" key="2">
    <source>
        <dbReference type="EMBL" id="PVA08162.1"/>
    </source>
</evidence>